<reference evidence="1 2" key="1">
    <citation type="submission" date="2015-09" db="EMBL/GenBank/DDBJ databases">
        <title>Draft genome of the parasitic nematode Teladorsagia circumcincta isolate WARC Sus (inbred).</title>
        <authorList>
            <person name="Mitreva M."/>
        </authorList>
    </citation>
    <scope>NUCLEOTIDE SEQUENCE [LARGE SCALE GENOMIC DNA]</scope>
    <source>
        <strain evidence="1 2">S</strain>
    </source>
</reference>
<dbReference type="Proteomes" id="UP000230423">
    <property type="component" value="Unassembled WGS sequence"/>
</dbReference>
<protein>
    <recommendedName>
        <fullName evidence="3">SCP domain-containing protein</fullName>
    </recommendedName>
</protein>
<dbReference type="InterPro" id="IPR035940">
    <property type="entry name" value="CAP_sf"/>
</dbReference>
<evidence type="ECO:0008006" key="3">
    <source>
        <dbReference type="Google" id="ProtNLM"/>
    </source>
</evidence>
<keyword evidence="2" id="KW-1185">Reference proteome</keyword>
<dbReference type="OrthoDB" id="5874910at2759"/>
<organism evidence="1 2">
    <name type="scientific">Teladorsagia circumcincta</name>
    <name type="common">Brown stomach worm</name>
    <name type="synonym">Ostertagia circumcincta</name>
    <dbReference type="NCBI Taxonomy" id="45464"/>
    <lineage>
        <taxon>Eukaryota</taxon>
        <taxon>Metazoa</taxon>
        <taxon>Ecdysozoa</taxon>
        <taxon>Nematoda</taxon>
        <taxon>Chromadorea</taxon>
        <taxon>Rhabditida</taxon>
        <taxon>Rhabditina</taxon>
        <taxon>Rhabditomorpha</taxon>
        <taxon>Strongyloidea</taxon>
        <taxon>Trichostrongylidae</taxon>
        <taxon>Teladorsagia</taxon>
    </lineage>
</organism>
<sequence length="102" mass="11637">MFWDRTYSVGCGVIVCDDGQTSVVCHYYPQGNWRGQKWYTAGETLSECGMPRKPNIPDDAPENFVPLGEFDPETRKRREKLAAMEVSHLDTGLCEISDQEIY</sequence>
<dbReference type="AlphaFoldDB" id="A0A2G9U5U0"/>
<proteinExistence type="predicted"/>
<accession>A0A2G9U5U0</accession>
<evidence type="ECO:0000313" key="1">
    <source>
        <dbReference type="EMBL" id="PIO65538.1"/>
    </source>
</evidence>
<dbReference type="Gene3D" id="3.40.33.10">
    <property type="entry name" value="CAP"/>
    <property type="match status" value="1"/>
</dbReference>
<dbReference type="SUPFAM" id="SSF55797">
    <property type="entry name" value="PR-1-like"/>
    <property type="match status" value="1"/>
</dbReference>
<name>A0A2G9U5U0_TELCI</name>
<evidence type="ECO:0000313" key="2">
    <source>
        <dbReference type="Proteomes" id="UP000230423"/>
    </source>
</evidence>
<gene>
    <name evidence="1" type="ORF">TELCIR_12785</name>
</gene>
<dbReference type="EMBL" id="KZ348925">
    <property type="protein sequence ID" value="PIO65538.1"/>
    <property type="molecule type" value="Genomic_DNA"/>
</dbReference>